<gene>
    <name evidence="8" type="ORF">UT06_C0053G0004</name>
</gene>
<keyword evidence="4 6" id="KW-1133">Transmembrane helix</keyword>
<sequence>MDKLISDNRILPRYCSVKDASRLMGVSTNTLYKYIHSGDVSFKRIGRGKIKILYRTILPYVTDLDDSNFIQTEKKSDKFQNARSVFNFEKGGENNSEKKSFENNDLEYISINSGDVFFFRLFKVSFIIGLGLIYFYIHKIQLLQDSLSGSFPEKLLPILIPFLLLISGITSLVRFIRHPILEKWNLGVHVFQAIVLGILCYWAIISKNYGLVVYTVAFSIVVIEHIVRGFKVGDLENTFRTGIVKYTLFIVVIWGVFSLLGLGEFSPQSFQRLSFDQNIIYGVLFAIITPFLVYLLNPNWKKNKLVYLLLIPGGLFLFYAGYILTINSNCDVSYLSYLTGIYLIFLAVWQNLTVKIKYGNSAMLFPVFMWIGLSIVLGLYLINLYQKGQVFKVEMRLEKTAQQLTRDIEKFFNKDRPLLTSVASDEETKNGLITNDSQILGQTVKDIYDKTDIADRVVIYNIDGIAMGVYPRNSMIEGTNFSSRNYFYKTKSDYRRYVSPVFQGLTGDNIVIQTEPIFSDNKFIGMLGISYKVSDISENIRDILGTDYEFNVVDQNGVYAISSNQALLSQKADKNMELRDDRMVISQKKTVAPDWDVFVTTSYEAFFKEVSQINLIVAVAIGFNALFGISLGIIMTAKDKSVNNIHTLSDDTVKRHEIAGAI</sequence>
<feature type="transmembrane region" description="Helical" evidence="6">
    <location>
        <begin position="332"/>
        <end position="349"/>
    </location>
</feature>
<comment type="subcellular location">
    <subcellularLocation>
        <location evidence="1">Cell membrane</location>
        <topology evidence="1">Multi-pass membrane protein</topology>
    </subcellularLocation>
</comment>
<dbReference type="InterPro" id="IPR033479">
    <property type="entry name" value="dCache_1"/>
</dbReference>
<accession>A0A0G0N7K9</accession>
<dbReference type="SUPFAM" id="SSF103190">
    <property type="entry name" value="Sensory domain-like"/>
    <property type="match status" value="1"/>
</dbReference>
<dbReference type="AlphaFoldDB" id="A0A0G0N7K9"/>
<reference evidence="8 9" key="1">
    <citation type="journal article" date="2015" name="Nature">
        <title>rRNA introns, odd ribosomes, and small enigmatic genomes across a large radiation of phyla.</title>
        <authorList>
            <person name="Brown C.T."/>
            <person name="Hug L.A."/>
            <person name="Thomas B.C."/>
            <person name="Sharon I."/>
            <person name="Castelle C.J."/>
            <person name="Singh A."/>
            <person name="Wilkins M.J."/>
            <person name="Williams K.H."/>
            <person name="Banfield J.F."/>
        </authorList>
    </citation>
    <scope>NUCLEOTIDE SEQUENCE [LARGE SCALE GENOMIC DNA]</scope>
</reference>
<evidence type="ECO:0000259" key="7">
    <source>
        <dbReference type="Pfam" id="PF02743"/>
    </source>
</evidence>
<dbReference type="Pfam" id="PF02743">
    <property type="entry name" value="dCache_1"/>
    <property type="match status" value="1"/>
</dbReference>
<feature type="domain" description="Cache" evidence="7">
    <location>
        <begin position="397"/>
        <end position="577"/>
    </location>
</feature>
<feature type="transmembrane region" description="Helical" evidence="6">
    <location>
        <begin position="615"/>
        <end position="637"/>
    </location>
</feature>
<dbReference type="Gene3D" id="3.30.450.20">
    <property type="entry name" value="PAS domain"/>
    <property type="match status" value="1"/>
</dbReference>
<evidence type="ECO:0000313" key="9">
    <source>
        <dbReference type="Proteomes" id="UP000034710"/>
    </source>
</evidence>
<proteinExistence type="predicted"/>
<keyword evidence="3 6" id="KW-0812">Transmembrane</keyword>
<evidence type="ECO:0000256" key="1">
    <source>
        <dbReference type="ARBA" id="ARBA00004651"/>
    </source>
</evidence>
<evidence type="ECO:0000256" key="6">
    <source>
        <dbReference type="SAM" id="Phobius"/>
    </source>
</evidence>
<feature type="transmembrane region" description="Helical" evidence="6">
    <location>
        <begin position="279"/>
        <end position="296"/>
    </location>
</feature>
<comment type="caution">
    <text evidence="8">The sequence shown here is derived from an EMBL/GenBank/DDBJ whole genome shotgun (WGS) entry which is preliminary data.</text>
</comment>
<dbReference type="EMBL" id="LBVJ01000053">
    <property type="protein sequence ID" value="KKQ81894.1"/>
    <property type="molecule type" value="Genomic_DNA"/>
</dbReference>
<feature type="transmembrane region" description="Helical" evidence="6">
    <location>
        <begin position="242"/>
        <end position="259"/>
    </location>
</feature>
<protein>
    <recommendedName>
        <fullName evidence="7">Cache domain-containing protein</fullName>
    </recommendedName>
</protein>
<dbReference type="InterPro" id="IPR029151">
    <property type="entry name" value="Sensor-like_sf"/>
</dbReference>
<evidence type="ECO:0000313" key="8">
    <source>
        <dbReference type="EMBL" id="KKQ81894.1"/>
    </source>
</evidence>
<feature type="transmembrane region" description="Helical" evidence="6">
    <location>
        <begin position="117"/>
        <end position="137"/>
    </location>
</feature>
<evidence type="ECO:0000256" key="2">
    <source>
        <dbReference type="ARBA" id="ARBA00022475"/>
    </source>
</evidence>
<feature type="transmembrane region" description="Helical" evidence="6">
    <location>
        <begin position="305"/>
        <end position="326"/>
    </location>
</feature>
<evidence type="ECO:0000256" key="5">
    <source>
        <dbReference type="ARBA" id="ARBA00023136"/>
    </source>
</evidence>
<feature type="transmembrane region" description="Helical" evidence="6">
    <location>
        <begin position="157"/>
        <end position="176"/>
    </location>
</feature>
<feature type="transmembrane region" description="Helical" evidence="6">
    <location>
        <begin position="188"/>
        <end position="205"/>
    </location>
</feature>
<dbReference type="GO" id="GO:0005886">
    <property type="term" value="C:plasma membrane"/>
    <property type="evidence" value="ECO:0007669"/>
    <property type="project" value="UniProtKB-SubCell"/>
</dbReference>
<feature type="transmembrane region" description="Helical" evidence="6">
    <location>
        <begin position="211"/>
        <end position="230"/>
    </location>
</feature>
<keyword evidence="2" id="KW-1003">Cell membrane</keyword>
<feature type="transmembrane region" description="Helical" evidence="6">
    <location>
        <begin position="361"/>
        <end position="382"/>
    </location>
</feature>
<evidence type="ECO:0000256" key="3">
    <source>
        <dbReference type="ARBA" id="ARBA00022692"/>
    </source>
</evidence>
<evidence type="ECO:0000256" key="4">
    <source>
        <dbReference type="ARBA" id="ARBA00022989"/>
    </source>
</evidence>
<dbReference type="CDD" id="cd18773">
    <property type="entry name" value="PDC1_HK_sensor"/>
    <property type="match status" value="1"/>
</dbReference>
<name>A0A0G0N7K9_9BACT</name>
<dbReference type="Proteomes" id="UP000034710">
    <property type="component" value="Unassembled WGS sequence"/>
</dbReference>
<keyword evidence="5 6" id="KW-0472">Membrane</keyword>
<organism evidence="8 9">
    <name type="scientific">Candidatus Woesebacteria bacterium GW2011_GWA1_38_8</name>
    <dbReference type="NCBI Taxonomy" id="1618547"/>
    <lineage>
        <taxon>Bacteria</taxon>
        <taxon>Candidatus Woeseibacteriota</taxon>
    </lineage>
</organism>